<dbReference type="EMBL" id="CCFA01000338">
    <property type="protein sequence ID" value="CDW95166.1"/>
    <property type="molecule type" value="Genomic_DNA"/>
</dbReference>
<keyword evidence="3" id="KW-1185">Reference proteome</keyword>
<feature type="compositionally biased region" description="Low complexity" evidence="1">
    <location>
        <begin position="1"/>
        <end position="19"/>
    </location>
</feature>
<sequence length="127" mass="13508">MPGQPGQPGQAPPQQVVPPNWTPSLNPQQQQAVLSRALALSRAQEGSGLTPVHTLMHMGYLFLKASSLPGGSHPSMMHNGGMMPMHRVNSSLSDNLLYPACSLSRLNRLSSSSSSHHSSNLALALLH</sequence>
<feature type="region of interest" description="Disordered" evidence="1">
    <location>
        <begin position="1"/>
        <end position="30"/>
    </location>
</feature>
<dbReference type="STRING" id="49012.A0A0F7S6K2"/>
<gene>
    <name evidence="2" type="primary">SSCI06350.1</name>
</gene>
<dbReference type="Proteomes" id="UP000242770">
    <property type="component" value="Unassembled WGS sequence"/>
</dbReference>
<organism evidence="2 3">
    <name type="scientific">Sporisorium scitamineum</name>
    <dbReference type="NCBI Taxonomy" id="49012"/>
    <lineage>
        <taxon>Eukaryota</taxon>
        <taxon>Fungi</taxon>
        <taxon>Dikarya</taxon>
        <taxon>Basidiomycota</taxon>
        <taxon>Ustilaginomycotina</taxon>
        <taxon>Ustilaginomycetes</taxon>
        <taxon>Ustilaginales</taxon>
        <taxon>Ustilaginaceae</taxon>
        <taxon>Sporisorium</taxon>
    </lineage>
</organism>
<name>A0A0F7S6K2_9BASI</name>
<evidence type="ECO:0000313" key="2">
    <source>
        <dbReference type="EMBL" id="CDW95166.1"/>
    </source>
</evidence>
<accession>A0A0F7S6K2</accession>
<protein>
    <submittedName>
        <fullName evidence="2">Uncharacterized protein</fullName>
    </submittedName>
</protein>
<reference evidence="3" key="1">
    <citation type="submission" date="2014-06" db="EMBL/GenBank/DDBJ databases">
        <authorList>
            <person name="Berkman P.J."/>
        </authorList>
    </citation>
    <scope>NUCLEOTIDE SEQUENCE [LARGE SCALE GENOMIC DNA]</scope>
</reference>
<proteinExistence type="predicted"/>
<evidence type="ECO:0000313" key="3">
    <source>
        <dbReference type="Proteomes" id="UP000242770"/>
    </source>
</evidence>
<dbReference type="AlphaFoldDB" id="A0A0F7S6K2"/>
<evidence type="ECO:0000256" key="1">
    <source>
        <dbReference type="SAM" id="MobiDB-lite"/>
    </source>
</evidence>